<dbReference type="EMBL" id="MU005769">
    <property type="protein sequence ID" value="KAF2710173.1"/>
    <property type="molecule type" value="Genomic_DNA"/>
</dbReference>
<keyword evidence="2" id="KW-0315">Glutamine amidotransferase</keyword>
<evidence type="ECO:0000259" key="1">
    <source>
        <dbReference type="Pfam" id="PF00117"/>
    </source>
</evidence>
<dbReference type="InterPro" id="IPR017926">
    <property type="entry name" value="GATASE"/>
</dbReference>
<keyword evidence="2" id="KW-0808">Transferase</keyword>
<dbReference type="Proteomes" id="UP000799428">
    <property type="component" value="Unassembled WGS sequence"/>
</dbReference>
<dbReference type="CDD" id="cd01741">
    <property type="entry name" value="GATase1_1"/>
    <property type="match status" value="1"/>
</dbReference>
<dbReference type="GO" id="GO:0005634">
    <property type="term" value="C:nucleus"/>
    <property type="evidence" value="ECO:0007669"/>
    <property type="project" value="TreeGrafter"/>
</dbReference>
<protein>
    <submittedName>
        <fullName evidence="2">Class I glutamine amidotransferase-like protein</fullName>
    </submittedName>
</protein>
<dbReference type="Gene3D" id="3.40.50.880">
    <property type="match status" value="1"/>
</dbReference>
<evidence type="ECO:0000313" key="2">
    <source>
        <dbReference type="EMBL" id="KAF2710173.1"/>
    </source>
</evidence>
<reference evidence="2" key="1">
    <citation type="journal article" date="2020" name="Stud. Mycol.">
        <title>101 Dothideomycetes genomes: a test case for predicting lifestyles and emergence of pathogens.</title>
        <authorList>
            <person name="Haridas S."/>
            <person name="Albert R."/>
            <person name="Binder M."/>
            <person name="Bloem J."/>
            <person name="Labutti K."/>
            <person name="Salamov A."/>
            <person name="Andreopoulos B."/>
            <person name="Baker S."/>
            <person name="Barry K."/>
            <person name="Bills G."/>
            <person name="Bluhm B."/>
            <person name="Cannon C."/>
            <person name="Castanera R."/>
            <person name="Culley D."/>
            <person name="Daum C."/>
            <person name="Ezra D."/>
            <person name="Gonzalez J."/>
            <person name="Henrissat B."/>
            <person name="Kuo A."/>
            <person name="Liang C."/>
            <person name="Lipzen A."/>
            <person name="Lutzoni F."/>
            <person name="Magnuson J."/>
            <person name="Mondo S."/>
            <person name="Nolan M."/>
            <person name="Ohm R."/>
            <person name="Pangilinan J."/>
            <person name="Park H.-J."/>
            <person name="Ramirez L."/>
            <person name="Alfaro M."/>
            <person name="Sun H."/>
            <person name="Tritt A."/>
            <person name="Yoshinaga Y."/>
            <person name="Zwiers L.-H."/>
            <person name="Turgeon B."/>
            <person name="Goodwin S."/>
            <person name="Spatafora J."/>
            <person name="Crous P."/>
            <person name="Grigoriev I."/>
        </authorList>
    </citation>
    <scope>NUCLEOTIDE SEQUENCE</scope>
    <source>
        <strain evidence="2">CBS 279.74</strain>
    </source>
</reference>
<evidence type="ECO:0000313" key="3">
    <source>
        <dbReference type="Proteomes" id="UP000799428"/>
    </source>
</evidence>
<dbReference type="PROSITE" id="PS51273">
    <property type="entry name" value="GATASE_TYPE_1"/>
    <property type="match status" value="1"/>
</dbReference>
<sequence>MAHTIRIAMLNTDIPVPAVHFARGTYGNIFHKLLTAALPRISSNNDITIDSIDYDVRNFEYPPSNSNIDVVLITGSASSAYDDEEWIKRLDDYVLDLYINHPHVKMFGSCFGHQLICQSLLRGEGVVVEKDPKGWEIGVKEVNLTEEFRKALQHSSLQSESSMSTSLLKEVPSKLRLQFVHADHVVLPSGLSSLPHSWVMLGSTSHCAVQGVYQPGRILTLQGHFEFDRFVNTETLKVFGAKWDPEVLKQTLEACASDDDAEVAADMVTMFLFEGGSRKRSRRVLGAGGLLTPPEEEVT</sequence>
<feature type="domain" description="Glutamine amidotransferase" evidence="1">
    <location>
        <begin position="46"/>
        <end position="228"/>
    </location>
</feature>
<dbReference type="InterPro" id="IPR044992">
    <property type="entry name" value="ChyE-like"/>
</dbReference>
<dbReference type="Pfam" id="PF00117">
    <property type="entry name" value="GATase"/>
    <property type="match status" value="1"/>
</dbReference>
<gene>
    <name evidence="2" type="ORF">K504DRAFT_377782</name>
</gene>
<dbReference type="GO" id="GO:0016740">
    <property type="term" value="F:transferase activity"/>
    <property type="evidence" value="ECO:0007669"/>
    <property type="project" value="UniProtKB-KW"/>
</dbReference>
<dbReference type="PANTHER" id="PTHR42695">
    <property type="entry name" value="GLUTAMINE AMIDOTRANSFERASE YLR126C-RELATED"/>
    <property type="match status" value="1"/>
</dbReference>
<dbReference type="GO" id="GO:0005829">
    <property type="term" value="C:cytosol"/>
    <property type="evidence" value="ECO:0007669"/>
    <property type="project" value="TreeGrafter"/>
</dbReference>
<accession>A0A6G1KC07</accession>
<dbReference type="PANTHER" id="PTHR42695:SF6">
    <property type="entry name" value="GLUTAMINE AMIDOTRANSFERASE DOMAIN-CONTAINING PROTEIN"/>
    <property type="match status" value="1"/>
</dbReference>
<dbReference type="SUPFAM" id="SSF52317">
    <property type="entry name" value="Class I glutamine amidotransferase-like"/>
    <property type="match status" value="1"/>
</dbReference>
<keyword evidence="3" id="KW-1185">Reference proteome</keyword>
<name>A0A6G1KC07_9PLEO</name>
<dbReference type="AlphaFoldDB" id="A0A6G1KC07"/>
<dbReference type="OrthoDB" id="1669814at2759"/>
<proteinExistence type="predicted"/>
<dbReference type="InterPro" id="IPR029062">
    <property type="entry name" value="Class_I_gatase-like"/>
</dbReference>
<organism evidence="2 3">
    <name type="scientific">Pleomassaria siparia CBS 279.74</name>
    <dbReference type="NCBI Taxonomy" id="1314801"/>
    <lineage>
        <taxon>Eukaryota</taxon>
        <taxon>Fungi</taxon>
        <taxon>Dikarya</taxon>
        <taxon>Ascomycota</taxon>
        <taxon>Pezizomycotina</taxon>
        <taxon>Dothideomycetes</taxon>
        <taxon>Pleosporomycetidae</taxon>
        <taxon>Pleosporales</taxon>
        <taxon>Pleomassariaceae</taxon>
        <taxon>Pleomassaria</taxon>
    </lineage>
</organism>